<dbReference type="NCBIfam" id="NF040941">
    <property type="entry name" value="GGGWT_bact"/>
    <property type="match status" value="1"/>
</dbReference>
<protein>
    <recommendedName>
        <fullName evidence="7">Fibrinogen C-terminal domain-containing protein</fullName>
    </recommendedName>
</protein>
<feature type="compositionally biased region" description="Low complexity" evidence="1">
    <location>
        <begin position="186"/>
        <end position="220"/>
    </location>
</feature>
<evidence type="ECO:0000259" key="4">
    <source>
        <dbReference type="PROSITE" id="PS51406"/>
    </source>
</evidence>
<keyword evidence="2" id="KW-0812">Transmembrane</keyword>
<gene>
    <name evidence="5" type="primary">Necator_chrX.g26167</name>
    <name evidence="5" type="ORF">RB195_026001</name>
</gene>
<evidence type="ECO:0000259" key="3">
    <source>
        <dbReference type="PROSITE" id="PS50008"/>
    </source>
</evidence>
<dbReference type="InterPro" id="IPR001711">
    <property type="entry name" value="PLipase_C_Pinositol-sp_Y"/>
</dbReference>
<dbReference type="SMART" id="SM00186">
    <property type="entry name" value="FBG"/>
    <property type="match status" value="1"/>
</dbReference>
<evidence type="ECO:0000256" key="2">
    <source>
        <dbReference type="SAM" id="Phobius"/>
    </source>
</evidence>
<evidence type="ECO:0000256" key="1">
    <source>
        <dbReference type="SAM" id="MobiDB-lite"/>
    </source>
</evidence>
<dbReference type="SUPFAM" id="SSF56496">
    <property type="entry name" value="Fibrinogen C-terminal domain-like"/>
    <property type="match status" value="1"/>
</dbReference>
<dbReference type="PROSITE" id="PS50008">
    <property type="entry name" value="PIPLC_Y_DOMAIN"/>
    <property type="match status" value="1"/>
</dbReference>
<dbReference type="InterPro" id="IPR036056">
    <property type="entry name" value="Fibrinogen-like_C"/>
</dbReference>
<dbReference type="PANTHER" id="PTHR19143:SF444">
    <property type="entry name" value="PROTEIN SCABROUS"/>
    <property type="match status" value="1"/>
</dbReference>
<evidence type="ECO:0008006" key="7">
    <source>
        <dbReference type="Google" id="ProtNLM"/>
    </source>
</evidence>
<dbReference type="InterPro" id="IPR050373">
    <property type="entry name" value="Fibrinogen_C-term_domain"/>
</dbReference>
<evidence type="ECO:0000313" key="6">
    <source>
        <dbReference type="Proteomes" id="UP001303046"/>
    </source>
</evidence>
<evidence type="ECO:0000313" key="5">
    <source>
        <dbReference type="EMBL" id="KAK6766432.1"/>
    </source>
</evidence>
<name>A0ABR1EUU5_NECAM</name>
<keyword evidence="2" id="KW-1133">Transmembrane helix</keyword>
<keyword evidence="6" id="KW-1185">Reference proteome</keyword>
<reference evidence="5 6" key="1">
    <citation type="submission" date="2023-08" db="EMBL/GenBank/DDBJ databases">
        <title>A Necator americanus chromosomal reference genome.</title>
        <authorList>
            <person name="Ilik V."/>
            <person name="Petrzelkova K.J."/>
            <person name="Pardy F."/>
            <person name="Fuh T."/>
            <person name="Niatou-Singa F.S."/>
            <person name="Gouil Q."/>
            <person name="Baker L."/>
            <person name="Ritchie M.E."/>
            <person name="Jex A.R."/>
            <person name="Gazzola D."/>
            <person name="Li H."/>
            <person name="Toshio Fujiwara R."/>
            <person name="Zhan B."/>
            <person name="Aroian R.V."/>
            <person name="Pafco B."/>
            <person name="Schwarz E.M."/>
        </authorList>
    </citation>
    <scope>NUCLEOTIDE SEQUENCE [LARGE SCALE GENOMIC DNA]</scope>
    <source>
        <strain evidence="5 6">Aroian</strain>
        <tissue evidence="5">Whole animal</tissue>
    </source>
</reference>
<feature type="domain" description="PI-PLC Y-box" evidence="3">
    <location>
        <begin position="427"/>
        <end position="465"/>
    </location>
</feature>
<dbReference type="EMBL" id="JAVFWL010000006">
    <property type="protein sequence ID" value="KAK6766432.1"/>
    <property type="molecule type" value="Genomic_DNA"/>
</dbReference>
<feature type="region of interest" description="Disordered" evidence="1">
    <location>
        <begin position="186"/>
        <end position="225"/>
    </location>
</feature>
<organism evidence="5 6">
    <name type="scientific">Necator americanus</name>
    <name type="common">Human hookworm</name>
    <dbReference type="NCBI Taxonomy" id="51031"/>
    <lineage>
        <taxon>Eukaryota</taxon>
        <taxon>Metazoa</taxon>
        <taxon>Ecdysozoa</taxon>
        <taxon>Nematoda</taxon>
        <taxon>Chromadorea</taxon>
        <taxon>Rhabditida</taxon>
        <taxon>Rhabditina</taxon>
        <taxon>Rhabditomorpha</taxon>
        <taxon>Strongyloidea</taxon>
        <taxon>Ancylostomatidae</taxon>
        <taxon>Bunostominae</taxon>
        <taxon>Necator</taxon>
    </lineage>
</organism>
<sequence>MRKYTSDVKANGKDSSELDPCLAARSREKRSFFGRWKKWVIIGLILFVLLLAITVGLLVLFLLPSKPAEPTMDYIHQEMETGPLDYDAEDLEAAAVGSHSMQYSRHKPYKNANNVIFQSVGKRDPAYKLREEIIKVERKPTPRGSPVLIEVPTTTTSTVNAVDVTQANLVTKTTIADLFTTPLPTVPTTSSTSSTTTTTVATTSVTTVQTSSATSPTSVSNLFEREKPVDVPNKPVTLMSTEVKKDCSVHIESGLTSGIYLISPDGADAFPAYCDQETAGGGWTVIQRRISGSVYFYNRTWNEYESGFGDMNGSFWLGLAKINRLAPRLGDSWTLRIEIRGDFCSGLGCLNQKNGSWWAEWPFKLGDASTGYVLELGPATAGNLTTPGSSGFMEKFNSGHKFTTIDKDNDDVQDVNCAQFRNFGGWWHGGCGYVALNGLYKDTAPTLRYMVYTYSDGHKKYFLHPMKSVMMIRPGSSH</sequence>
<dbReference type="Pfam" id="PF00147">
    <property type="entry name" value="Fibrinogen_C"/>
    <property type="match status" value="1"/>
</dbReference>
<dbReference type="InterPro" id="IPR002181">
    <property type="entry name" value="Fibrinogen_a/b/g_C_dom"/>
</dbReference>
<proteinExistence type="predicted"/>
<dbReference type="PANTHER" id="PTHR19143">
    <property type="entry name" value="FIBRINOGEN/TENASCIN/ANGIOPOEITIN"/>
    <property type="match status" value="1"/>
</dbReference>
<dbReference type="InterPro" id="IPR014716">
    <property type="entry name" value="Fibrinogen_a/b/g_C_1"/>
</dbReference>
<feature type="domain" description="Fibrinogen C-terminal" evidence="4">
    <location>
        <begin position="238"/>
        <end position="476"/>
    </location>
</feature>
<dbReference type="Gene3D" id="3.90.215.10">
    <property type="entry name" value="Gamma Fibrinogen, chain A, domain 1"/>
    <property type="match status" value="1"/>
</dbReference>
<dbReference type="PROSITE" id="PS51406">
    <property type="entry name" value="FIBRINOGEN_C_2"/>
    <property type="match status" value="1"/>
</dbReference>
<accession>A0ABR1EUU5</accession>
<comment type="caution">
    <text evidence="5">The sequence shown here is derived from an EMBL/GenBank/DDBJ whole genome shotgun (WGS) entry which is preliminary data.</text>
</comment>
<keyword evidence="2" id="KW-0472">Membrane</keyword>
<feature type="transmembrane region" description="Helical" evidence="2">
    <location>
        <begin position="39"/>
        <end position="63"/>
    </location>
</feature>
<dbReference type="Proteomes" id="UP001303046">
    <property type="component" value="Unassembled WGS sequence"/>
</dbReference>